<protein>
    <submittedName>
        <fullName evidence="8">T-complex protein 1 subunit eta</fullName>
    </submittedName>
</protein>
<feature type="transmembrane region" description="Helical" evidence="6">
    <location>
        <begin position="130"/>
        <end position="154"/>
    </location>
</feature>
<evidence type="ECO:0000256" key="1">
    <source>
        <dbReference type="ARBA" id="ARBA00004370"/>
    </source>
</evidence>
<comment type="caution">
    <text evidence="8">The sequence shown here is derived from an EMBL/GenBank/DDBJ whole genome shotgun (WGS) entry which is preliminary data.</text>
</comment>
<evidence type="ECO:0000313" key="8">
    <source>
        <dbReference type="EMBL" id="KAK3055802.1"/>
    </source>
</evidence>
<keyword evidence="9" id="KW-1185">Reference proteome</keyword>
<keyword evidence="4 6" id="KW-0472">Membrane</keyword>
<proteinExistence type="predicted"/>
<evidence type="ECO:0000256" key="6">
    <source>
        <dbReference type="SAM" id="Phobius"/>
    </source>
</evidence>
<dbReference type="Pfam" id="PF01490">
    <property type="entry name" value="Aa_trans"/>
    <property type="match status" value="1"/>
</dbReference>
<evidence type="ECO:0000259" key="7">
    <source>
        <dbReference type="Pfam" id="PF01490"/>
    </source>
</evidence>
<gene>
    <name evidence="8" type="primary">CCT7_1</name>
    <name evidence="8" type="ORF">LTR09_003036</name>
</gene>
<evidence type="ECO:0000256" key="2">
    <source>
        <dbReference type="ARBA" id="ARBA00022692"/>
    </source>
</evidence>
<evidence type="ECO:0000256" key="4">
    <source>
        <dbReference type="ARBA" id="ARBA00023136"/>
    </source>
</evidence>
<feature type="compositionally biased region" description="Polar residues" evidence="5">
    <location>
        <begin position="28"/>
        <end position="37"/>
    </location>
</feature>
<keyword evidence="2 6" id="KW-0812">Transmembrane</keyword>
<evidence type="ECO:0000256" key="5">
    <source>
        <dbReference type="SAM" id="MobiDB-lite"/>
    </source>
</evidence>
<comment type="subcellular location">
    <subcellularLocation>
        <location evidence="1">Membrane</location>
    </subcellularLocation>
</comment>
<feature type="transmembrane region" description="Helical" evidence="6">
    <location>
        <begin position="105"/>
        <end position="124"/>
    </location>
</feature>
<evidence type="ECO:0000313" key="9">
    <source>
        <dbReference type="Proteomes" id="UP001271007"/>
    </source>
</evidence>
<dbReference type="InterPro" id="IPR013057">
    <property type="entry name" value="AA_transpt_TM"/>
</dbReference>
<dbReference type="AlphaFoldDB" id="A0AAJ0GE78"/>
<feature type="transmembrane region" description="Helical" evidence="6">
    <location>
        <begin position="190"/>
        <end position="212"/>
    </location>
</feature>
<accession>A0AAJ0GE78</accession>
<feature type="domain" description="Amino acid transporter transmembrane" evidence="7">
    <location>
        <begin position="102"/>
        <end position="218"/>
    </location>
</feature>
<feature type="compositionally biased region" description="Basic and acidic residues" evidence="5">
    <location>
        <begin position="41"/>
        <end position="72"/>
    </location>
</feature>
<keyword evidence="3 6" id="KW-1133">Transmembrane helix</keyword>
<reference evidence="8" key="1">
    <citation type="submission" date="2023-04" db="EMBL/GenBank/DDBJ databases">
        <title>Black Yeasts Isolated from many extreme environments.</title>
        <authorList>
            <person name="Coleine C."/>
            <person name="Stajich J.E."/>
            <person name="Selbmann L."/>
        </authorList>
    </citation>
    <scope>NUCLEOTIDE SEQUENCE</scope>
    <source>
        <strain evidence="8">CCFEE 5312</strain>
    </source>
</reference>
<feature type="compositionally biased region" description="Basic and acidic residues" evidence="5">
    <location>
        <begin position="84"/>
        <end position="94"/>
    </location>
</feature>
<dbReference type="Proteomes" id="UP001271007">
    <property type="component" value="Unassembled WGS sequence"/>
</dbReference>
<sequence length="230" mass="24577">MALDPRVTKDLACVHGIAIGGDAPQAGPLSTSQSSIATMADENKDSVDGHKSNAESLDNRDGIVPHEEKPTYDEETNTGRPSRNKNDDPFGDESKNEVKYRTMHWWRAAITMIAGTISIGILSLPSVLGTIGIVGGLITLIGLGLVATYTGYVIGQFKLAYPHVHNMADAGEVLFMPLGPRAAAIGRESFGAAQVVLLVFVMGSHLLTWIIALDTISDHVYWRGLVAALL</sequence>
<evidence type="ECO:0000256" key="3">
    <source>
        <dbReference type="ARBA" id="ARBA00022989"/>
    </source>
</evidence>
<dbReference type="EMBL" id="JAWDJX010000007">
    <property type="protein sequence ID" value="KAK3055802.1"/>
    <property type="molecule type" value="Genomic_DNA"/>
</dbReference>
<dbReference type="GO" id="GO:0016020">
    <property type="term" value="C:membrane"/>
    <property type="evidence" value="ECO:0007669"/>
    <property type="project" value="UniProtKB-SubCell"/>
</dbReference>
<name>A0AAJ0GE78_9PEZI</name>
<organism evidence="8 9">
    <name type="scientific">Extremus antarcticus</name>
    <dbReference type="NCBI Taxonomy" id="702011"/>
    <lineage>
        <taxon>Eukaryota</taxon>
        <taxon>Fungi</taxon>
        <taxon>Dikarya</taxon>
        <taxon>Ascomycota</taxon>
        <taxon>Pezizomycotina</taxon>
        <taxon>Dothideomycetes</taxon>
        <taxon>Dothideomycetidae</taxon>
        <taxon>Mycosphaerellales</taxon>
        <taxon>Extremaceae</taxon>
        <taxon>Extremus</taxon>
    </lineage>
</organism>
<feature type="region of interest" description="Disordered" evidence="5">
    <location>
        <begin position="19"/>
        <end position="94"/>
    </location>
</feature>